<evidence type="ECO:0000313" key="1">
    <source>
        <dbReference type="EMBL" id="EFG84153.1"/>
    </source>
</evidence>
<evidence type="ECO:0000313" key="2">
    <source>
        <dbReference type="Proteomes" id="UP000006468"/>
    </source>
</evidence>
<gene>
    <name evidence="1" type="ORF">GXY_09614</name>
</gene>
<dbReference type="EMBL" id="ADTV01000037">
    <property type="protein sequence ID" value="EFG84153.1"/>
    <property type="molecule type" value="Genomic_DNA"/>
</dbReference>
<protein>
    <submittedName>
        <fullName evidence="1">Uncharacterized protein</fullName>
    </submittedName>
</protein>
<comment type="caution">
    <text evidence="1">The sequence shown here is derived from an EMBL/GenBank/DDBJ whole genome shotgun (WGS) entry which is preliminary data.</text>
</comment>
<accession>D5QFK3</accession>
<organism evidence="1 2">
    <name type="scientific">Novacetimonas hansenii ATCC 23769</name>
    <dbReference type="NCBI Taxonomy" id="714995"/>
    <lineage>
        <taxon>Bacteria</taxon>
        <taxon>Pseudomonadati</taxon>
        <taxon>Pseudomonadota</taxon>
        <taxon>Alphaproteobacteria</taxon>
        <taxon>Acetobacterales</taxon>
        <taxon>Acetobacteraceae</taxon>
        <taxon>Novacetimonas</taxon>
    </lineage>
</organism>
<name>D5QFK3_NOVHA</name>
<dbReference type="HOGENOM" id="CLU_2734758_0_0_5"/>
<sequence>MPARMSMQHAMRWCVVCTLSNDHAIFVKHANDALICGVQIVSTLTDRGERSWDFQTLRRPLKKSGKKMMSR</sequence>
<dbReference type="Proteomes" id="UP000006468">
    <property type="component" value="Chromosome"/>
</dbReference>
<proteinExistence type="predicted"/>
<dbReference type="AlphaFoldDB" id="D5QFK3"/>
<reference evidence="1 2" key="1">
    <citation type="journal article" date="2010" name="J. Bacteriol.">
        <title>Genome sequence of a cellulose-producing bacterium, Gluconacetobacter hansenii ATCC 23769.</title>
        <authorList>
            <person name="Iyer P.R."/>
            <person name="Geib S.M."/>
            <person name="Catchmark J."/>
            <person name="Kao T.H."/>
            <person name="Tien M."/>
        </authorList>
    </citation>
    <scope>NUCLEOTIDE SEQUENCE [LARGE SCALE GENOMIC DNA]</scope>
    <source>
        <strain evidence="1 2">ATCC 23769</strain>
    </source>
</reference>